<feature type="domain" description="Peptidase C45 hydrolase" evidence="1">
    <location>
        <begin position="139"/>
        <end position="372"/>
    </location>
</feature>
<reference evidence="2 3" key="1">
    <citation type="submission" date="2024-03" db="EMBL/GenBank/DDBJ databases">
        <title>High-quality draft genome sequencing of Tistrella sp. BH-R2-4.</title>
        <authorList>
            <person name="Dong C."/>
        </authorList>
    </citation>
    <scope>NUCLEOTIDE SEQUENCE [LARGE SCALE GENOMIC DNA]</scope>
    <source>
        <strain evidence="2 3">BH-R2-4</strain>
    </source>
</reference>
<dbReference type="InterPro" id="IPR005079">
    <property type="entry name" value="Peptidase_C45_hydrolase"/>
</dbReference>
<dbReference type="InterPro" id="IPR047801">
    <property type="entry name" value="Peptidase_C45"/>
</dbReference>
<evidence type="ECO:0000313" key="3">
    <source>
        <dbReference type="Proteomes" id="UP001413721"/>
    </source>
</evidence>
<proteinExistence type="predicted"/>
<comment type="caution">
    <text evidence="2">The sequence shown here is derived from an EMBL/GenBank/DDBJ whole genome shotgun (WGS) entry which is preliminary data.</text>
</comment>
<dbReference type="PANTHER" id="PTHR34180">
    <property type="entry name" value="PEPTIDASE C45"/>
    <property type="match status" value="1"/>
</dbReference>
<dbReference type="InterPro" id="IPR047794">
    <property type="entry name" value="C45_proenzyme-like"/>
</dbReference>
<organism evidence="2 3">
    <name type="scientific">Tistrella arctica</name>
    <dbReference type="NCBI Taxonomy" id="3133430"/>
    <lineage>
        <taxon>Bacteria</taxon>
        <taxon>Pseudomonadati</taxon>
        <taxon>Pseudomonadota</taxon>
        <taxon>Alphaproteobacteria</taxon>
        <taxon>Geminicoccales</taxon>
        <taxon>Geminicoccaceae</taxon>
        <taxon>Tistrella</taxon>
    </lineage>
</organism>
<dbReference type="Gene3D" id="3.60.60.10">
    <property type="entry name" value="Penicillin V Acylase, Chain A"/>
    <property type="match status" value="1"/>
</dbReference>
<accession>A0ABU9YR37</accession>
<gene>
    <name evidence="2" type="ORF">WG926_21975</name>
</gene>
<name>A0ABU9YR37_9PROT</name>
<sequence length="397" mass="42689">MTDLPVLDLGPDPFERGVVQGRTLAASIRANLETYFNRFAMVGSDRATVLAAAGRWQAFIAEDNADYAIEMAGIAKGAGLSLDEITVLNARYELTYEVYSIEARRAKGDGAQAAPDPQDMPEQEGCTLFGLMPDVTASGACVIGQNWDWLAGLAGNCFIKRVHRDEQPELGKPAFVGFSEAGIVGCKMGVNQAGVGLCIAGLVTAFEGQGAMRKPVHVRCAEILDAWRFSEALRPVLQTDRTCSSNFMIGHGDGEIIDIEATTGHAAYLYPQDGVVTHSNNLVAERRVASQIERIAPSTLFRAERVRRHMKAQSGRIDLDVIRAVMSDHFSAPASVCMHADPKLPAARRNATIASVAIDLTNKVLYATNGNPCHNPFRPYPLAPATAPADAMEMASA</sequence>
<dbReference type="RefSeq" id="WP_345936305.1">
    <property type="nucleotide sequence ID" value="NZ_JBBKTV010000025.1"/>
</dbReference>
<dbReference type="PANTHER" id="PTHR34180:SF1">
    <property type="entry name" value="BETA-ALANYL-DOPAMINE_CARCININE HYDROLASE"/>
    <property type="match status" value="1"/>
</dbReference>
<keyword evidence="3" id="KW-1185">Reference proteome</keyword>
<dbReference type="Proteomes" id="UP001413721">
    <property type="component" value="Unassembled WGS sequence"/>
</dbReference>
<dbReference type="Pfam" id="PF03417">
    <property type="entry name" value="AAT"/>
    <property type="match status" value="1"/>
</dbReference>
<evidence type="ECO:0000259" key="1">
    <source>
        <dbReference type="Pfam" id="PF03417"/>
    </source>
</evidence>
<dbReference type="Gene3D" id="1.10.10.2120">
    <property type="match status" value="1"/>
</dbReference>
<evidence type="ECO:0000313" key="2">
    <source>
        <dbReference type="EMBL" id="MEN2990995.1"/>
    </source>
</evidence>
<dbReference type="NCBIfam" id="NF040521">
    <property type="entry name" value="C45_proenzyme"/>
    <property type="match status" value="1"/>
</dbReference>
<dbReference type="EMBL" id="JBBKTW010000009">
    <property type="protein sequence ID" value="MEN2990995.1"/>
    <property type="molecule type" value="Genomic_DNA"/>
</dbReference>
<protein>
    <submittedName>
        <fullName evidence="2">C45 family peptidase</fullName>
    </submittedName>
</protein>